<proteinExistence type="predicted"/>
<reference evidence="1" key="1">
    <citation type="submission" date="2021-06" db="EMBL/GenBank/DDBJ databases">
        <authorList>
            <person name="Kallberg Y."/>
            <person name="Tangrot J."/>
            <person name="Rosling A."/>
        </authorList>
    </citation>
    <scope>NUCLEOTIDE SEQUENCE</scope>
    <source>
        <strain evidence="1">FL130A</strain>
    </source>
</reference>
<sequence>MFEETIIDEDILYRDFEFDDFNNKENESNNEESGFSEDILVEDEDNTLPQLPSITSYFPLQEASTKLTNPKTKKKKLGDGISEQCKTTFKPSTSTSSIAAHIRTEHRIFKHQK</sequence>
<dbReference type="AlphaFoldDB" id="A0A9N9H9A3"/>
<protein>
    <submittedName>
        <fullName evidence="1">5136_t:CDS:1</fullName>
    </submittedName>
</protein>
<keyword evidence="2" id="KW-1185">Reference proteome</keyword>
<name>A0A9N9H9A3_9GLOM</name>
<evidence type="ECO:0000313" key="1">
    <source>
        <dbReference type="EMBL" id="CAG8658256.1"/>
    </source>
</evidence>
<organism evidence="1 2">
    <name type="scientific">Ambispora leptoticha</name>
    <dbReference type="NCBI Taxonomy" id="144679"/>
    <lineage>
        <taxon>Eukaryota</taxon>
        <taxon>Fungi</taxon>
        <taxon>Fungi incertae sedis</taxon>
        <taxon>Mucoromycota</taxon>
        <taxon>Glomeromycotina</taxon>
        <taxon>Glomeromycetes</taxon>
        <taxon>Archaeosporales</taxon>
        <taxon>Ambisporaceae</taxon>
        <taxon>Ambispora</taxon>
    </lineage>
</organism>
<gene>
    <name evidence="1" type="ORF">ALEPTO_LOCUS10245</name>
</gene>
<dbReference type="Proteomes" id="UP000789508">
    <property type="component" value="Unassembled WGS sequence"/>
</dbReference>
<evidence type="ECO:0000313" key="2">
    <source>
        <dbReference type="Proteomes" id="UP000789508"/>
    </source>
</evidence>
<dbReference type="EMBL" id="CAJVPS010010476">
    <property type="protein sequence ID" value="CAG8658256.1"/>
    <property type="molecule type" value="Genomic_DNA"/>
</dbReference>
<comment type="caution">
    <text evidence="1">The sequence shown here is derived from an EMBL/GenBank/DDBJ whole genome shotgun (WGS) entry which is preliminary data.</text>
</comment>
<accession>A0A9N9H9A3</accession>